<name>A0A6L2L4V9_TANCI</name>
<organism evidence="1">
    <name type="scientific">Tanacetum cinerariifolium</name>
    <name type="common">Dalmatian daisy</name>
    <name type="synonym">Chrysanthemum cinerariifolium</name>
    <dbReference type="NCBI Taxonomy" id="118510"/>
    <lineage>
        <taxon>Eukaryota</taxon>
        <taxon>Viridiplantae</taxon>
        <taxon>Streptophyta</taxon>
        <taxon>Embryophyta</taxon>
        <taxon>Tracheophyta</taxon>
        <taxon>Spermatophyta</taxon>
        <taxon>Magnoliopsida</taxon>
        <taxon>eudicotyledons</taxon>
        <taxon>Gunneridae</taxon>
        <taxon>Pentapetalae</taxon>
        <taxon>asterids</taxon>
        <taxon>campanulids</taxon>
        <taxon>Asterales</taxon>
        <taxon>Asteraceae</taxon>
        <taxon>Asteroideae</taxon>
        <taxon>Anthemideae</taxon>
        <taxon>Anthemidinae</taxon>
        <taxon>Tanacetum</taxon>
    </lineage>
</organism>
<dbReference type="AlphaFoldDB" id="A0A6L2L4V9"/>
<accession>A0A6L2L4V9</accession>
<protein>
    <recommendedName>
        <fullName evidence="2">Pre-mRNA splicing Prp18-interacting factor</fullName>
    </recommendedName>
</protein>
<sequence>MSSFYEFICYGCGGPLDTPLCYLYTCEQCGNILIHGTCLKCNSGAGNSFTYVENLIPNPSEFEDLSDSVCDVLAYDDFTTFSNLLFDADDDFSCSDNESLFNEDISKEIYSNPLFDEEIISMKIDSPHFNAESDLIESLLNHDSLIISCSSKIDSLLDEFVGELILLKSIPSGIDETDCDPEEEIHLIEKLLYDNSSPRPPEEFISKNSDAKIKSFSPSPIPVEDSHSFMEEINLTLTPDDSMPPGFEDDDYDSKKDILILEKLLSNDSLSLPENEWTVICLYKLNERFSRCMPTIVRYCIILKLRKTSPGKIFFRRRVDLSRRMRNSTTSPHILSHRGLKPSQLSSENSMMMYGRNTQILDVPFLYFYPP</sequence>
<evidence type="ECO:0008006" key="2">
    <source>
        <dbReference type="Google" id="ProtNLM"/>
    </source>
</evidence>
<comment type="caution">
    <text evidence="1">The sequence shown here is derived from an EMBL/GenBank/DDBJ whole genome shotgun (WGS) entry which is preliminary data.</text>
</comment>
<proteinExistence type="predicted"/>
<gene>
    <name evidence="1" type="ORF">Tci_028604</name>
</gene>
<evidence type="ECO:0000313" key="1">
    <source>
        <dbReference type="EMBL" id="GEU56626.1"/>
    </source>
</evidence>
<dbReference type="EMBL" id="BKCJ010003693">
    <property type="protein sequence ID" value="GEU56626.1"/>
    <property type="molecule type" value="Genomic_DNA"/>
</dbReference>
<reference evidence="1" key="1">
    <citation type="journal article" date="2019" name="Sci. Rep.">
        <title>Draft genome of Tanacetum cinerariifolium, the natural source of mosquito coil.</title>
        <authorList>
            <person name="Yamashiro T."/>
            <person name="Shiraishi A."/>
            <person name="Satake H."/>
            <person name="Nakayama K."/>
        </authorList>
    </citation>
    <scope>NUCLEOTIDE SEQUENCE</scope>
</reference>